<evidence type="ECO:0000313" key="2">
    <source>
        <dbReference type="EMBL" id="KAF0925964.1"/>
    </source>
</evidence>
<evidence type="ECO:0000256" key="1">
    <source>
        <dbReference type="SAM" id="MobiDB-lite"/>
    </source>
</evidence>
<accession>A0A6G1EMW3</accession>
<proteinExistence type="predicted"/>
<dbReference type="AlphaFoldDB" id="A0A6G1EMW3"/>
<gene>
    <name evidence="2" type="ORF">E2562_019032</name>
</gene>
<name>A0A6G1EMW3_9ORYZ</name>
<keyword evidence="3" id="KW-1185">Reference proteome</keyword>
<reference evidence="2 3" key="1">
    <citation type="submission" date="2019-11" db="EMBL/GenBank/DDBJ databases">
        <title>Whole genome sequence of Oryza granulata.</title>
        <authorList>
            <person name="Li W."/>
        </authorList>
    </citation>
    <scope>NUCLEOTIDE SEQUENCE [LARGE SCALE GENOMIC DNA]</scope>
    <source>
        <strain evidence="3">cv. Menghai</strain>
        <tissue evidence="2">Leaf</tissue>
    </source>
</reference>
<feature type="region of interest" description="Disordered" evidence="1">
    <location>
        <begin position="57"/>
        <end position="116"/>
    </location>
</feature>
<comment type="caution">
    <text evidence="2">The sequence shown here is derived from an EMBL/GenBank/DDBJ whole genome shotgun (WGS) entry which is preliminary data.</text>
</comment>
<organism evidence="2 3">
    <name type="scientific">Oryza meyeriana var. granulata</name>
    <dbReference type="NCBI Taxonomy" id="110450"/>
    <lineage>
        <taxon>Eukaryota</taxon>
        <taxon>Viridiplantae</taxon>
        <taxon>Streptophyta</taxon>
        <taxon>Embryophyta</taxon>
        <taxon>Tracheophyta</taxon>
        <taxon>Spermatophyta</taxon>
        <taxon>Magnoliopsida</taxon>
        <taxon>Liliopsida</taxon>
        <taxon>Poales</taxon>
        <taxon>Poaceae</taxon>
        <taxon>BOP clade</taxon>
        <taxon>Oryzoideae</taxon>
        <taxon>Oryzeae</taxon>
        <taxon>Oryzinae</taxon>
        <taxon>Oryza</taxon>
        <taxon>Oryza meyeriana</taxon>
    </lineage>
</organism>
<evidence type="ECO:0000313" key="3">
    <source>
        <dbReference type="Proteomes" id="UP000479710"/>
    </source>
</evidence>
<dbReference type="Proteomes" id="UP000479710">
    <property type="component" value="Unassembled WGS sequence"/>
</dbReference>
<sequence length="147" mass="15750">MQAPDPIKTRQICNCNMNTSTKKHKICWEASITSALAFELAGKTAAAYGAETAASEWGRQGKTVRPVGRPAFGIGAGTGKPAAGVWEPRVGFGEGARREPASGGLEEPRSPDGRRPERFFRLSFECLEESGSTQEIHERGTLSLGSK</sequence>
<feature type="compositionally biased region" description="Basic and acidic residues" evidence="1">
    <location>
        <begin position="95"/>
        <end position="116"/>
    </location>
</feature>
<protein>
    <submittedName>
        <fullName evidence="2">Uncharacterized protein</fullName>
    </submittedName>
</protein>
<dbReference type="EMBL" id="SPHZ02000003">
    <property type="protein sequence ID" value="KAF0925964.1"/>
    <property type="molecule type" value="Genomic_DNA"/>
</dbReference>